<keyword evidence="2" id="KW-0969">Cilium</keyword>
<keyword evidence="3" id="KW-1185">Reference proteome</keyword>
<gene>
    <name evidence="2" type="ORF">CQW49_21130</name>
</gene>
<sequence length="130" mass="15089">MKSRDALIRLKRFQAEECRRRVAQLQTMIAEFSRMTGDLDREIAHEEQRANITDPNHFAYPTYARAARGRRDNLARSVADLRSQLAEAETHLKDASDELGKAQSQEARDRMVDINIDRHGQDRREAARRV</sequence>
<evidence type="ECO:0000256" key="1">
    <source>
        <dbReference type="SAM" id="MobiDB-lite"/>
    </source>
</evidence>
<accession>A0A2D2D6F0</accession>
<feature type="region of interest" description="Disordered" evidence="1">
    <location>
        <begin position="92"/>
        <end position="112"/>
    </location>
</feature>
<dbReference type="EMBL" id="CP023737">
    <property type="protein sequence ID" value="ATQ70534.1"/>
    <property type="molecule type" value="Genomic_DNA"/>
</dbReference>
<name>A0A2D2D6F0_METT3</name>
<dbReference type="KEGG" id="mtw:CQW49_21130"/>
<dbReference type="RefSeq" id="WP_003614873.1">
    <property type="nucleotide sequence ID" value="NZ_ADVE02000001.1"/>
</dbReference>
<organism evidence="2 3">
    <name type="scientific">Methylosinus trichosporium (strain ATCC 35070 / NCIMB 11131 / UNIQEM 75 / OB3b)</name>
    <dbReference type="NCBI Taxonomy" id="595536"/>
    <lineage>
        <taxon>Bacteria</taxon>
        <taxon>Pseudomonadati</taxon>
        <taxon>Pseudomonadota</taxon>
        <taxon>Alphaproteobacteria</taxon>
        <taxon>Hyphomicrobiales</taxon>
        <taxon>Methylocystaceae</taxon>
        <taxon>Methylosinus</taxon>
    </lineage>
</organism>
<dbReference type="Proteomes" id="UP000230709">
    <property type="component" value="Chromosome"/>
</dbReference>
<proteinExistence type="predicted"/>
<keyword evidence="2" id="KW-0966">Cell projection</keyword>
<reference evidence="3" key="1">
    <citation type="submission" date="2017-10" db="EMBL/GenBank/DDBJ databases">
        <title>Completed PacBio SMRT sequence of Methylosinus trichosporium OB3b reveals presence of a third large plasmid.</title>
        <authorList>
            <person name="Charles T.C."/>
            <person name="Lynch M.D.J."/>
            <person name="Heil J.R."/>
            <person name="Cheng J."/>
        </authorList>
    </citation>
    <scope>NUCLEOTIDE SEQUENCE [LARGE SCALE GENOMIC DNA]</scope>
    <source>
        <strain evidence="3">OB3b</strain>
    </source>
</reference>
<evidence type="ECO:0000313" key="3">
    <source>
        <dbReference type="Proteomes" id="UP000230709"/>
    </source>
</evidence>
<dbReference type="AlphaFoldDB" id="A0A2D2D6F0"/>
<evidence type="ECO:0000313" key="2">
    <source>
        <dbReference type="EMBL" id="ATQ70534.1"/>
    </source>
</evidence>
<keyword evidence="2" id="KW-0282">Flagellum</keyword>
<protein>
    <submittedName>
        <fullName evidence="2">Flagellar export protein FliJ</fullName>
    </submittedName>
</protein>
<dbReference type="STRING" id="595536.GCA_000178815_00971"/>